<evidence type="ECO:0000313" key="1">
    <source>
        <dbReference type="EMBL" id="DAE92693.1"/>
    </source>
</evidence>
<dbReference type="EMBL" id="BK059153">
    <property type="protein sequence ID" value="DAE92693.1"/>
    <property type="molecule type" value="Genomic_DNA"/>
</dbReference>
<evidence type="ECO:0008006" key="2">
    <source>
        <dbReference type="Google" id="ProtNLM"/>
    </source>
</evidence>
<proteinExistence type="predicted"/>
<organism evidence="1">
    <name type="scientific">Caudovirales sp. gcode 4</name>
    <dbReference type="NCBI Taxonomy" id="2838363"/>
    <lineage>
        <taxon>Viruses</taxon>
        <taxon>Duplodnaviria</taxon>
        <taxon>Heunggongvirae</taxon>
        <taxon>Uroviricota</taxon>
        <taxon>Caudoviricetes</taxon>
    </lineage>
</organism>
<dbReference type="InterPro" id="IPR011604">
    <property type="entry name" value="PDDEXK-like_dom_sf"/>
</dbReference>
<dbReference type="Gene3D" id="3.90.320.10">
    <property type="match status" value="1"/>
</dbReference>
<name>A0A8S5RTW9_9CAUD</name>
<reference evidence="1" key="1">
    <citation type="journal article" date="2021" name="Proc. Natl. Acad. Sci. U.S.A.">
        <title>A Catalog of Tens of Thousands of Viruses from Human Metagenomes Reveals Hidden Associations with Chronic Diseases.</title>
        <authorList>
            <person name="Tisza M.J."/>
            <person name="Buck C.B."/>
        </authorList>
    </citation>
    <scope>NUCLEOTIDE SEQUENCE</scope>
    <source>
        <strain evidence="1">CtKN96</strain>
    </source>
</reference>
<sequence>MNKKINLSNRSIGLLQADNRKRFKGYVLGQRESEFQAYFAIWECFASCMEAKKKLWDYNTEVNFAEMEKKFKENNAPEEELANAMIAVTEALNNVQTLELPEPLEAEKEIIVPLTEKYNLKVRFDAFYWDYILDHKTVATFTPEEKVEEKYGQQMRLYQYARYKQSGEKLPIYIQEIKKARASIPQEYSKKEDLLTLVPAEKHEELKTVADIKWYLRTHPLPEWCGKRFEFAWKDELIEECEDLLRRAMIKADYLQTLSLEDIL</sequence>
<accession>A0A8S5RTW9</accession>
<protein>
    <recommendedName>
        <fullName evidence="2">PD-(D/E)XK endonuclease-like domain-containing protein</fullName>
    </recommendedName>
</protein>